<protein>
    <recommendedName>
        <fullName evidence="2">C2 domain-containing protein</fullName>
    </recommendedName>
</protein>
<feature type="region of interest" description="Disordered" evidence="1">
    <location>
        <begin position="257"/>
        <end position="276"/>
    </location>
</feature>
<dbReference type="PROSITE" id="PS50004">
    <property type="entry name" value="C2"/>
    <property type="match status" value="1"/>
</dbReference>
<name>A0A0G4I1N4_9ALVE</name>
<feature type="compositionally biased region" description="Basic residues" evidence="1">
    <location>
        <begin position="937"/>
        <end position="948"/>
    </location>
</feature>
<feature type="compositionally biased region" description="Basic and acidic residues" evidence="1">
    <location>
        <begin position="1840"/>
        <end position="1852"/>
    </location>
</feature>
<sequence length="1914" mass="203581">MPVTIKVRVVAARGLPILDRNEISVDSYVEVSFGDVKFKTPVVKKRVNPVWETAFRFEVADDTELQDTPLRFEVNEPEGPSFGSLALDLSVLLIRSDNSFEGWFPLYDTLRGVQGQIFLVIRLEVAEELNPFRDSSVGVQFFSVSAPPQAHIRTVEHVIGFLDELQVVADPEYDWKDLIRSSRISNEARKAVLQTAAMQTRRQLGKKALLVGANAILGYRECVDLEGDVTDRICIRAFGTAVRLGGPGISPLVFPFPPVSPPSGGGGRGSHRPGRALRTATAATATEPFGVPSAAASGDMLLLRGSLGREGGGGGHAQLSHKSSAALSHVGHSGDEGEGSHLVATGGGSEMGKTGTRVSGGEGGEGPHGSPRSSGVEREKEKERGGARKGRDREEKETAHAGPALFEAAAVFGAPAEDSFHRLPSPQGAAPAPGGPPPPPTPRGSLIREFQGAADKRGSRTAGRGGTLSFQKDREGAGAEKEKISVPPRNTPSSPTGGAGGLPRTFSPVARPFPSAGTQAGQSPHPQPHPLFHAHTAPYVSSSDPFGGPSVTGIGGMAAAAVNAQREEVRQISQGQRQAVSMRNIDILTLDRLPLDFTWQLGGVIVARSVKVLSPRLSQDTRSSWWQELRDELRAHAVALRCDAIIGYSENASFKEETVVLSCMGTAVQLRQLHRAYLLAPMWISPNTNRGTFDPYSQSQAAAQAPTPPQYLGQQLQQRLDALNAQSVHAGAFREQTRSSPKSPRGALKGARTGPGGVDLSAPTLEDEEQAAEAPDSEPMTLAPRKPRPQRGPLQGTYGSKALQGRSPKSPGGGRGQQGKDRLDREREKDRDREREGVQGGEGGGGILTPGGSRKPMASKPRPRPRQIKKAQGDSAPPRVSEWSRSSDDGLEGREATDEDEGLKRQGTDGGGSVGTRGVTMGGKGEESRRERERERRGVRKGTRRTRAQGRTQTSGGRGGIGVFLTAAAAGPGAPSSCADVPQADISASRGCRMLHIPWGPLVTDEDGGRGSEAAGWRQNEGQNRQGAHGEGNEGSRCLICDSGRVPSVVMATCEAPEGMPIIGKGVLVEARVCRLKKKTTGEAHAIEISEALPFLELDLHRQLTYKLMLLGTNCAFGMKVEIAVGPGVLIGIATATALYSPALPPPRRLDIRPSRAPKLPRLPQMAHSTGVGGSAEADRGGGGLFGGPLGEEEALKALQRRNARQRDLWSLHKSLGFRLAASFDYPEEYLISLARAVAEPFSRPTALVPNRQQPLAKGGRGGGRSGVPESSNAPTGGDEVLRAVVVQLPSGIPSYTLGGYFEAGGGTLDGREREIEETPLGQQQNAPSSNPPQIRQQRQVLLQEAAHAAPPPETPGSRYYRGPSVPPSRRLSESLRDSAGVMDGLQPFGGIPPFGAVPPAGASAPVLVGGDVGGMHGLRGRLQGDDSSSSSSGSSGEVGGGGGRRRRGQRQPAFVFDVFDDVDRNLVVALSDPLVPEGMALCTVDCLPGGKFERAASCFGGSKAGRVPVGTPYIEKGFSPHVSSLPAPFIYAIRRIELSDEAVGSASQISSALASVCNQMYAGVLFRQFLRGVFPCSVSSLQWRLTVLKENTLELVLTGHALHTIEGGGPDRIPELWRRRLVQWNGRRVPHGDALLWAAATGQRLRRKGKRERTRGTRWGSMDSELSLAQRRRRPSFDGDGDADGSSCSSSSDDCGDEDGEEDEEEGDGEDESSQGTEGEDEGEEEGEGGEEDLEANRESRRAKNAEMKALLAGLPLSSSAPAFVGTPSSTGVFRGLGLGTQAEGDRGGESSEEEVESALVPEDFIRECRKRQKEAGPDSMEEAARMNPHELLSTSQSRGRDETEYVKREAEEGEAEGEGHRGRMRPGEGDEGMERERERGAVGGRDRDREETLEGLEAQHLSGDSKDQIVLV</sequence>
<dbReference type="SUPFAM" id="SSF49562">
    <property type="entry name" value="C2 domain (Calcium/lipid-binding domain, CaLB)"/>
    <property type="match status" value="1"/>
</dbReference>
<dbReference type="GO" id="GO:0005544">
    <property type="term" value="F:calcium-dependent phospholipid binding"/>
    <property type="evidence" value="ECO:0007669"/>
    <property type="project" value="InterPro"/>
</dbReference>
<dbReference type="PANTHER" id="PTHR37412">
    <property type="entry name" value="C2 DOMAIN-CONTAINING PROTEIN 5"/>
    <property type="match status" value="1"/>
</dbReference>
<feature type="region of interest" description="Disordered" evidence="1">
    <location>
        <begin position="1416"/>
        <end position="1449"/>
    </location>
</feature>
<feature type="compositionally biased region" description="Basic and acidic residues" evidence="1">
    <location>
        <begin position="818"/>
        <end position="837"/>
    </location>
</feature>
<feature type="region of interest" description="Disordered" evidence="1">
    <location>
        <begin position="307"/>
        <end position="401"/>
    </location>
</feature>
<dbReference type="GO" id="GO:0072659">
    <property type="term" value="P:protein localization to plasma membrane"/>
    <property type="evidence" value="ECO:0007669"/>
    <property type="project" value="TreeGrafter"/>
</dbReference>
<dbReference type="GO" id="GO:0065002">
    <property type="term" value="P:intracellular protein transmembrane transport"/>
    <property type="evidence" value="ECO:0007669"/>
    <property type="project" value="TreeGrafter"/>
</dbReference>
<feature type="compositionally biased region" description="Gly residues" evidence="1">
    <location>
        <begin position="358"/>
        <end position="367"/>
    </location>
</feature>
<feature type="non-terminal residue" evidence="3">
    <location>
        <position position="1914"/>
    </location>
</feature>
<feature type="domain" description="C2" evidence="2">
    <location>
        <begin position="1"/>
        <end position="104"/>
    </location>
</feature>
<feature type="compositionally biased region" description="Pro residues" evidence="1">
    <location>
        <begin position="433"/>
        <end position="442"/>
    </location>
</feature>
<dbReference type="Pfam" id="PF00168">
    <property type="entry name" value="C2"/>
    <property type="match status" value="1"/>
</dbReference>
<dbReference type="GO" id="GO:0090314">
    <property type="term" value="P:positive regulation of protein targeting to membrane"/>
    <property type="evidence" value="ECO:0007669"/>
    <property type="project" value="TreeGrafter"/>
</dbReference>
<dbReference type="SMART" id="SM00239">
    <property type="entry name" value="C2"/>
    <property type="match status" value="1"/>
</dbReference>
<proteinExistence type="predicted"/>
<dbReference type="GO" id="GO:0010828">
    <property type="term" value="P:positive regulation of D-glucose transmembrane transport"/>
    <property type="evidence" value="ECO:0007669"/>
    <property type="project" value="TreeGrafter"/>
</dbReference>
<accession>A0A0G4I1N4</accession>
<organism evidence="3">
    <name type="scientific">Chromera velia CCMP2878</name>
    <dbReference type="NCBI Taxonomy" id="1169474"/>
    <lineage>
        <taxon>Eukaryota</taxon>
        <taxon>Sar</taxon>
        <taxon>Alveolata</taxon>
        <taxon>Colpodellida</taxon>
        <taxon>Chromeraceae</taxon>
        <taxon>Chromera</taxon>
    </lineage>
</organism>
<dbReference type="GO" id="GO:0031340">
    <property type="term" value="P:positive regulation of vesicle fusion"/>
    <property type="evidence" value="ECO:0007669"/>
    <property type="project" value="TreeGrafter"/>
</dbReference>
<evidence type="ECO:0000313" key="3">
    <source>
        <dbReference type="EMBL" id="CEM50743.1"/>
    </source>
</evidence>
<feature type="compositionally biased region" description="Basic and acidic residues" evidence="1">
    <location>
        <begin position="375"/>
        <end position="399"/>
    </location>
</feature>
<feature type="region of interest" description="Disordered" evidence="1">
    <location>
        <begin position="1003"/>
        <end position="1033"/>
    </location>
</feature>
<evidence type="ECO:0000259" key="2">
    <source>
        <dbReference type="PROSITE" id="PS50004"/>
    </source>
</evidence>
<feature type="compositionally biased region" description="Basic and acidic residues" evidence="1">
    <location>
        <begin position="924"/>
        <end position="936"/>
    </location>
</feature>
<dbReference type="Gene3D" id="2.60.40.150">
    <property type="entry name" value="C2 domain"/>
    <property type="match status" value="1"/>
</dbReference>
<feature type="compositionally biased region" description="Low complexity" evidence="1">
    <location>
        <begin position="1426"/>
        <end position="1436"/>
    </location>
</feature>
<gene>
    <name evidence="3" type="ORF">Cvel_10164</name>
</gene>
<dbReference type="GO" id="GO:0005509">
    <property type="term" value="F:calcium ion binding"/>
    <property type="evidence" value="ECO:0007669"/>
    <property type="project" value="TreeGrafter"/>
</dbReference>
<feature type="region of interest" description="Disordered" evidence="1">
    <location>
        <begin position="1776"/>
        <end position="1914"/>
    </location>
</feature>
<feature type="compositionally biased region" description="Basic and acidic residues" evidence="1">
    <location>
        <begin position="885"/>
        <end position="907"/>
    </location>
</feature>
<feature type="region of interest" description="Disordered" evidence="1">
    <location>
        <begin position="1345"/>
        <end position="1372"/>
    </location>
</feature>
<feature type="compositionally biased region" description="Acidic residues" evidence="1">
    <location>
        <begin position="1695"/>
        <end position="1735"/>
    </location>
</feature>
<dbReference type="EMBL" id="CDMZ01004739">
    <property type="protein sequence ID" value="CEM50743.1"/>
    <property type="molecule type" value="Genomic_DNA"/>
</dbReference>
<dbReference type="InterPro" id="IPR056431">
    <property type="entry name" value="C2CD5_YbjQ-rel_dom"/>
</dbReference>
<dbReference type="Pfam" id="PF23025">
    <property type="entry name" value="YbjQ_2"/>
    <property type="match status" value="3"/>
</dbReference>
<dbReference type="InterPro" id="IPR038983">
    <property type="entry name" value="C2CD5"/>
</dbReference>
<feature type="region of interest" description="Disordered" evidence="1">
    <location>
        <begin position="731"/>
        <end position="961"/>
    </location>
</feature>
<feature type="region of interest" description="Disordered" evidence="1">
    <location>
        <begin position="1647"/>
        <end position="1744"/>
    </location>
</feature>
<dbReference type="InterPro" id="IPR035892">
    <property type="entry name" value="C2_domain_sf"/>
</dbReference>
<feature type="compositionally biased region" description="Basic and acidic residues" evidence="1">
    <location>
        <begin position="1905"/>
        <end position="1914"/>
    </location>
</feature>
<feature type="compositionally biased region" description="Basic and acidic residues" evidence="1">
    <location>
        <begin position="1859"/>
        <end position="1894"/>
    </location>
</feature>
<feature type="region of interest" description="Disordered" evidence="1">
    <location>
        <begin position="1154"/>
        <end position="1187"/>
    </location>
</feature>
<feature type="region of interest" description="Disordered" evidence="1">
    <location>
        <begin position="1246"/>
        <end position="1279"/>
    </location>
</feature>
<feature type="compositionally biased region" description="Gly residues" evidence="1">
    <location>
        <begin position="908"/>
        <end position="923"/>
    </location>
</feature>
<reference evidence="3" key="1">
    <citation type="submission" date="2014-11" db="EMBL/GenBank/DDBJ databases">
        <authorList>
            <person name="Otto D Thomas"/>
            <person name="Naeem Raeece"/>
        </authorList>
    </citation>
    <scope>NUCLEOTIDE SEQUENCE</scope>
</reference>
<dbReference type="InterPro" id="IPR000008">
    <property type="entry name" value="C2_dom"/>
</dbReference>
<feature type="compositionally biased region" description="Basic and acidic residues" evidence="1">
    <location>
        <begin position="471"/>
        <end position="484"/>
    </location>
</feature>
<feature type="compositionally biased region" description="Low complexity" evidence="1">
    <location>
        <begin position="1685"/>
        <end position="1694"/>
    </location>
</feature>
<feature type="region of interest" description="Disordered" evidence="1">
    <location>
        <begin position="418"/>
        <end position="543"/>
    </location>
</feature>
<dbReference type="GO" id="GO:0005886">
    <property type="term" value="C:plasma membrane"/>
    <property type="evidence" value="ECO:0007669"/>
    <property type="project" value="TreeGrafter"/>
</dbReference>
<evidence type="ECO:0000256" key="1">
    <source>
        <dbReference type="SAM" id="MobiDB-lite"/>
    </source>
</evidence>
<feature type="compositionally biased region" description="Gly residues" evidence="1">
    <location>
        <begin position="838"/>
        <end position="849"/>
    </location>
</feature>
<dbReference type="PANTHER" id="PTHR37412:SF2">
    <property type="entry name" value="C2 DOMAIN-CONTAINING PROTEIN 5"/>
    <property type="match status" value="1"/>
</dbReference>